<name>F2JLE9_CELLD</name>
<protein>
    <submittedName>
        <fullName evidence="1">Uncharacterized protein</fullName>
    </submittedName>
</protein>
<reference evidence="1 2" key="1">
    <citation type="journal article" date="2011" name="J. Bacteriol.">
        <title>Complete genome sequence of the cellulose-degrading bacterium Cellulosilyticum lentocellum.</title>
        <authorList>
            <consortium name="US DOE Joint Genome Institute"/>
            <person name="Miller D.A."/>
            <person name="Suen G."/>
            <person name="Bruce D."/>
            <person name="Copeland A."/>
            <person name="Cheng J.F."/>
            <person name="Detter C."/>
            <person name="Goodwin L.A."/>
            <person name="Han C.S."/>
            <person name="Hauser L.J."/>
            <person name="Land M.L."/>
            <person name="Lapidus A."/>
            <person name="Lucas S."/>
            <person name="Meincke L."/>
            <person name="Pitluck S."/>
            <person name="Tapia R."/>
            <person name="Teshima H."/>
            <person name="Woyke T."/>
            <person name="Fox B.G."/>
            <person name="Angert E.R."/>
            <person name="Currie C.R."/>
        </authorList>
    </citation>
    <scope>NUCLEOTIDE SEQUENCE [LARGE SCALE GENOMIC DNA]</scope>
    <source>
        <strain evidence="2">ATCC 49066 / DSM 5427 / NCIMB 11756 / RHM5</strain>
    </source>
</reference>
<organism evidence="1 2">
    <name type="scientific">Cellulosilyticum lentocellum (strain ATCC 49066 / DSM 5427 / NCIMB 11756 / RHM5)</name>
    <name type="common">Clostridium lentocellum</name>
    <dbReference type="NCBI Taxonomy" id="642492"/>
    <lineage>
        <taxon>Bacteria</taxon>
        <taxon>Bacillati</taxon>
        <taxon>Bacillota</taxon>
        <taxon>Clostridia</taxon>
        <taxon>Lachnospirales</taxon>
        <taxon>Cellulosilyticaceae</taxon>
        <taxon>Cellulosilyticum</taxon>
    </lineage>
</organism>
<dbReference type="HOGENOM" id="CLU_3341879_0_0_9"/>
<dbReference type="Proteomes" id="UP000008467">
    <property type="component" value="Chromosome"/>
</dbReference>
<proteinExistence type="predicted"/>
<gene>
    <name evidence="1" type="ordered locus">Clole_0498</name>
</gene>
<evidence type="ECO:0000313" key="1">
    <source>
        <dbReference type="EMBL" id="ADZ82237.1"/>
    </source>
</evidence>
<evidence type="ECO:0000313" key="2">
    <source>
        <dbReference type="Proteomes" id="UP000008467"/>
    </source>
</evidence>
<dbReference type="EMBL" id="CP002582">
    <property type="protein sequence ID" value="ADZ82237.1"/>
    <property type="molecule type" value="Genomic_DNA"/>
</dbReference>
<keyword evidence="2" id="KW-1185">Reference proteome</keyword>
<dbReference type="KEGG" id="cle:Clole_0498"/>
<sequence length="37" mass="4406">MSDIWKVLRGESQKMKKKYNVATVYILICQNVKIVFM</sequence>
<accession>F2JLE9</accession>
<dbReference type="AlphaFoldDB" id="F2JLE9"/>